<dbReference type="OrthoDB" id="79941at2759"/>
<dbReference type="GO" id="GO:0003723">
    <property type="term" value="F:RNA binding"/>
    <property type="evidence" value="ECO:0007669"/>
    <property type="project" value="UniProtKB-UniRule"/>
</dbReference>
<dbReference type="Proteomes" id="UP000593567">
    <property type="component" value="Unassembled WGS sequence"/>
</dbReference>
<dbReference type="CDD" id="cd00590">
    <property type="entry name" value="RRM_SF"/>
    <property type="match status" value="1"/>
</dbReference>
<feature type="compositionally biased region" description="Polar residues" evidence="2">
    <location>
        <begin position="392"/>
        <end position="403"/>
    </location>
</feature>
<dbReference type="Gene3D" id="3.30.70.330">
    <property type="match status" value="1"/>
</dbReference>
<protein>
    <recommendedName>
        <fullName evidence="3">RRM domain-containing protein</fullName>
    </recommendedName>
</protein>
<comment type="caution">
    <text evidence="4">The sequence shown here is derived from an EMBL/GenBank/DDBJ whole genome shotgun (WGS) entry which is preliminary data.</text>
</comment>
<feature type="region of interest" description="Disordered" evidence="2">
    <location>
        <begin position="381"/>
        <end position="408"/>
    </location>
</feature>
<dbReference type="AlphaFoldDB" id="A0A7J7K8H5"/>
<reference evidence="4" key="1">
    <citation type="submission" date="2020-06" db="EMBL/GenBank/DDBJ databases">
        <title>Draft genome of Bugula neritina, a colonial animal packing powerful symbionts and potential medicines.</title>
        <authorList>
            <person name="Rayko M."/>
        </authorList>
    </citation>
    <scope>NUCLEOTIDE SEQUENCE [LARGE SCALE GENOMIC DNA]</scope>
    <source>
        <strain evidence="4">Kwan_BN1</strain>
    </source>
</reference>
<dbReference type="SMART" id="SM00360">
    <property type="entry name" value="RRM"/>
    <property type="match status" value="1"/>
</dbReference>
<keyword evidence="1" id="KW-0694">RNA-binding</keyword>
<keyword evidence="5" id="KW-1185">Reference proteome</keyword>
<accession>A0A7J7K8H5</accession>
<sequence length="488" mass="53453">MGKAAEISGLYSIFVGNLSKQTTRSELEALFVQFGTPKKVYIADLCSPLLHTYGFVRFILKESAINAVTEMNGYVHRGMKLRVEISGENSKKLISPADSDYFKEKKLREDLEKDQANSKKLLALKLAVRNHNLNTADHTSVNCNELISKLAQMKVKLPAVVRADFKSSDASLLKELPEPSSDAAARKPLVQFEEMSSFDIPWLQTLSLALSGEPHSVPAASSLQPVKQTDIADPSPVTKFAQHNLTVPPLHHKVPPSHHKVPPLQHKVPPLHHKVPATDPSIPDILMDHQSSSTSGYFSSCGDLSELSFTSPSPSTSPLAKSAVQVEKLNPRSIVCSPPPSASSHRRPQGCFSQLPGPPTMPEAELAELGACDQLTRQRHNWKTEPQHTGRRPNTQGRNNQGPISYGGDNWSSCYRSSDAGYFSDSYNTSGQGRPFTQPFNCPPTPVRFYPNHSSPFNKPSTTMKVSKAAAAKAPCGRGYKILQTLMN</sequence>
<dbReference type="EMBL" id="VXIV02001144">
    <property type="protein sequence ID" value="KAF6034141.1"/>
    <property type="molecule type" value="Genomic_DNA"/>
</dbReference>
<proteinExistence type="predicted"/>
<feature type="region of interest" description="Disordered" evidence="2">
    <location>
        <begin position="332"/>
        <end position="363"/>
    </location>
</feature>
<dbReference type="InterPro" id="IPR000504">
    <property type="entry name" value="RRM_dom"/>
</dbReference>
<dbReference type="InterPro" id="IPR050907">
    <property type="entry name" value="SRSF"/>
</dbReference>
<gene>
    <name evidence="4" type="ORF">EB796_007550</name>
</gene>
<evidence type="ECO:0000256" key="1">
    <source>
        <dbReference type="PROSITE-ProRule" id="PRU00176"/>
    </source>
</evidence>
<evidence type="ECO:0000313" key="5">
    <source>
        <dbReference type="Proteomes" id="UP000593567"/>
    </source>
</evidence>
<evidence type="ECO:0000256" key="2">
    <source>
        <dbReference type="SAM" id="MobiDB-lite"/>
    </source>
</evidence>
<evidence type="ECO:0000313" key="4">
    <source>
        <dbReference type="EMBL" id="KAF6034141.1"/>
    </source>
</evidence>
<organism evidence="4 5">
    <name type="scientific">Bugula neritina</name>
    <name type="common">Brown bryozoan</name>
    <name type="synonym">Sertularia neritina</name>
    <dbReference type="NCBI Taxonomy" id="10212"/>
    <lineage>
        <taxon>Eukaryota</taxon>
        <taxon>Metazoa</taxon>
        <taxon>Spiralia</taxon>
        <taxon>Lophotrochozoa</taxon>
        <taxon>Bryozoa</taxon>
        <taxon>Gymnolaemata</taxon>
        <taxon>Cheilostomatida</taxon>
        <taxon>Flustrina</taxon>
        <taxon>Buguloidea</taxon>
        <taxon>Bugulidae</taxon>
        <taxon>Bugula</taxon>
    </lineage>
</organism>
<dbReference type="Pfam" id="PF00076">
    <property type="entry name" value="RRM_1"/>
    <property type="match status" value="1"/>
</dbReference>
<evidence type="ECO:0000259" key="3">
    <source>
        <dbReference type="PROSITE" id="PS50102"/>
    </source>
</evidence>
<dbReference type="PANTHER" id="PTHR23147">
    <property type="entry name" value="SERINE/ARGININE RICH SPLICING FACTOR"/>
    <property type="match status" value="1"/>
</dbReference>
<dbReference type="InterPro" id="IPR012677">
    <property type="entry name" value="Nucleotide-bd_a/b_plait_sf"/>
</dbReference>
<name>A0A7J7K8H5_BUGNE</name>
<feature type="domain" description="RRM" evidence="3">
    <location>
        <begin position="11"/>
        <end position="88"/>
    </location>
</feature>
<dbReference type="InterPro" id="IPR035979">
    <property type="entry name" value="RBD_domain_sf"/>
</dbReference>
<dbReference type="PROSITE" id="PS50102">
    <property type="entry name" value="RRM"/>
    <property type="match status" value="1"/>
</dbReference>
<dbReference type="SUPFAM" id="SSF54928">
    <property type="entry name" value="RNA-binding domain, RBD"/>
    <property type="match status" value="1"/>
</dbReference>